<dbReference type="RefSeq" id="WP_345493766.1">
    <property type="nucleotide sequence ID" value="NZ_BAABJM010000001.1"/>
</dbReference>
<sequence length="213" mass="23088">MSYEHVLLPSGAATSPAEADAYLSTQQGVPESATVAAIAAELNRRDEQTPDEDTFLAAAPVGGAQTGAALVVSSPYDAIGFVRALLFELATPRDYALYDPQLAWLIDPAGHVEVEVTHGGAGEFPYITKTLAQQWVSALSDPEPYIIASRDDHEYIQAYRMGEDEFTVEYRDGSPEKHFATALDTAATAEVIWAWANNDTAHIGSLPWTRVKF</sequence>
<dbReference type="Proteomes" id="UP001500603">
    <property type="component" value="Unassembled WGS sequence"/>
</dbReference>
<keyword evidence="2" id="KW-1185">Reference proteome</keyword>
<protein>
    <submittedName>
        <fullName evidence="1">Uncharacterized protein</fullName>
    </submittedName>
</protein>
<evidence type="ECO:0000313" key="2">
    <source>
        <dbReference type="Proteomes" id="UP001500603"/>
    </source>
</evidence>
<gene>
    <name evidence="1" type="ORF">GCM10023318_09420</name>
</gene>
<proteinExistence type="predicted"/>
<reference evidence="2" key="1">
    <citation type="journal article" date="2019" name="Int. J. Syst. Evol. Microbiol.">
        <title>The Global Catalogue of Microorganisms (GCM) 10K type strain sequencing project: providing services to taxonomists for standard genome sequencing and annotation.</title>
        <authorList>
            <consortium name="The Broad Institute Genomics Platform"/>
            <consortium name="The Broad Institute Genome Sequencing Center for Infectious Disease"/>
            <person name="Wu L."/>
            <person name="Ma J."/>
        </authorList>
    </citation>
    <scope>NUCLEOTIDE SEQUENCE [LARGE SCALE GENOMIC DNA]</scope>
    <source>
        <strain evidence="2">JCM 18298</strain>
    </source>
</reference>
<dbReference type="EMBL" id="BAABJM010000001">
    <property type="protein sequence ID" value="GAA5045315.1"/>
    <property type="molecule type" value="Genomic_DNA"/>
</dbReference>
<organism evidence="1 2">
    <name type="scientific">Nocardia callitridis</name>
    <dbReference type="NCBI Taxonomy" id="648753"/>
    <lineage>
        <taxon>Bacteria</taxon>
        <taxon>Bacillati</taxon>
        <taxon>Actinomycetota</taxon>
        <taxon>Actinomycetes</taxon>
        <taxon>Mycobacteriales</taxon>
        <taxon>Nocardiaceae</taxon>
        <taxon>Nocardia</taxon>
    </lineage>
</organism>
<comment type="caution">
    <text evidence="1">The sequence shown here is derived from an EMBL/GenBank/DDBJ whole genome shotgun (WGS) entry which is preliminary data.</text>
</comment>
<accession>A0ABP9JYR0</accession>
<evidence type="ECO:0000313" key="1">
    <source>
        <dbReference type="EMBL" id="GAA5045315.1"/>
    </source>
</evidence>
<name>A0ABP9JYR0_9NOCA</name>